<gene>
    <name evidence="2" type="ORF">SAMN05443248_6759</name>
</gene>
<dbReference type="Proteomes" id="UP000189796">
    <property type="component" value="Chromosome I"/>
</dbReference>
<sequence>MKLAKRILAGSLLMVIPSVALAQQALTGTVTTIDRISGTIGIQQAQNGTVGASSGGATEQFKVSPGALEKVHAGDRVTFSVSESGGKKTITKIESQ</sequence>
<dbReference type="Pfam" id="PF11604">
    <property type="entry name" value="CusF_Ec"/>
    <property type="match status" value="1"/>
</dbReference>
<dbReference type="OrthoDB" id="8265725at2"/>
<protein>
    <submittedName>
        <fullName evidence="2">Copper binding protein CusF</fullName>
    </submittedName>
</protein>
<dbReference type="RefSeq" id="WP_079605092.1">
    <property type="nucleotide sequence ID" value="NZ_LT670817.1"/>
</dbReference>
<organism evidence="2 3">
    <name type="scientific">Bradyrhizobium erythrophlei</name>
    <dbReference type="NCBI Taxonomy" id="1437360"/>
    <lineage>
        <taxon>Bacteria</taxon>
        <taxon>Pseudomonadati</taxon>
        <taxon>Pseudomonadota</taxon>
        <taxon>Alphaproteobacteria</taxon>
        <taxon>Hyphomicrobiales</taxon>
        <taxon>Nitrobacteraceae</taxon>
        <taxon>Bradyrhizobium</taxon>
    </lineage>
</organism>
<evidence type="ECO:0000313" key="2">
    <source>
        <dbReference type="EMBL" id="SHH90311.1"/>
    </source>
</evidence>
<feature type="chain" id="PRO_5012951669" evidence="1">
    <location>
        <begin position="23"/>
        <end position="96"/>
    </location>
</feature>
<dbReference type="AlphaFoldDB" id="A0A1M5WS92"/>
<dbReference type="EMBL" id="LT670817">
    <property type="protein sequence ID" value="SHH90311.1"/>
    <property type="molecule type" value="Genomic_DNA"/>
</dbReference>
<accession>A0A1M5WS92</accession>
<dbReference type="InterPro" id="IPR021647">
    <property type="entry name" value="CusF_Ec"/>
</dbReference>
<reference evidence="2 3" key="1">
    <citation type="submission" date="2016-11" db="EMBL/GenBank/DDBJ databases">
        <authorList>
            <person name="Jaros S."/>
            <person name="Januszkiewicz K."/>
            <person name="Wedrychowicz H."/>
        </authorList>
    </citation>
    <scope>NUCLEOTIDE SEQUENCE [LARGE SCALE GENOMIC DNA]</scope>
    <source>
        <strain evidence="2 3">GAS138</strain>
    </source>
</reference>
<dbReference type="InterPro" id="IPR042230">
    <property type="entry name" value="CusF_sf"/>
</dbReference>
<keyword evidence="1" id="KW-0732">Signal</keyword>
<proteinExistence type="predicted"/>
<evidence type="ECO:0000313" key="3">
    <source>
        <dbReference type="Proteomes" id="UP000189796"/>
    </source>
</evidence>
<evidence type="ECO:0000256" key="1">
    <source>
        <dbReference type="SAM" id="SignalP"/>
    </source>
</evidence>
<feature type="signal peptide" evidence="1">
    <location>
        <begin position="1"/>
        <end position="22"/>
    </location>
</feature>
<dbReference type="Gene3D" id="2.40.50.320">
    <property type="entry name" value="Copper binding periplasmic protein CusF"/>
    <property type="match status" value="1"/>
</dbReference>
<name>A0A1M5WS92_9BRAD</name>